<keyword evidence="2" id="KW-0862">Zinc</keyword>
<dbReference type="Gene3D" id="3.40.630.10">
    <property type="entry name" value="Zn peptidases"/>
    <property type="match status" value="1"/>
</dbReference>
<dbReference type="PIRSF" id="PIRSF010386">
    <property type="entry name" value="RocB"/>
    <property type="match status" value="1"/>
</dbReference>
<dbReference type="GO" id="GO:0016787">
    <property type="term" value="F:hydrolase activity"/>
    <property type="evidence" value="ECO:0007669"/>
    <property type="project" value="UniProtKB-KW"/>
</dbReference>
<dbReference type="InterPro" id="IPR050072">
    <property type="entry name" value="Peptidase_M20A"/>
</dbReference>
<name>A0A3P5X263_9BACL</name>
<evidence type="ECO:0000313" key="3">
    <source>
        <dbReference type="EMBL" id="VDC28205.1"/>
    </source>
</evidence>
<dbReference type="EMBL" id="UXAV01000041">
    <property type="protein sequence ID" value="VDC28205.1"/>
    <property type="molecule type" value="Genomic_DNA"/>
</dbReference>
<dbReference type="Proteomes" id="UP000270468">
    <property type="component" value="Unassembled WGS sequence"/>
</dbReference>
<dbReference type="AlphaFoldDB" id="A0A3P5X263"/>
<keyword evidence="4" id="KW-1185">Reference proteome</keyword>
<dbReference type="InterPro" id="IPR002933">
    <property type="entry name" value="Peptidase_M20"/>
</dbReference>
<dbReference type="SUPFAM" id="SSF53187">
    <property type="entry name" value="Zn-dependent exopeptidases"/>
    <property type="match status" value="1"/>
</dbReference>
<dbReference type="PROSITE" id="PS00759">
    <property type="entry name" value="ARGE_DAPE_CPG2_2"/>
    <property type="match status" value="1"/>
</dbReference>
<organism evidence="3 4">
    <name type="scientific">Filibacter tadaridae</name>
    <dbReference type="NCBI Taxonomy" id="2483811"/>
    <lineage>
        <taxon>Bacteria</taxon>
        <taxon>Bacillati</taxon>
        <taxon>Bacillota</taxon>
        <taxon>Bacilli</taxon>
        <taxon>Bacillales</taxon>
        <taxon>Caryophanaceae</taxon>
        <taxon>Filibacter</taxon>
    </lineage>
</organism>
<dbReference type="PANTHER" id="PTHR43808">
    <property type="entry name" value="ACETYLORNITHINE DEACETYLASE"/>
    <property type="match status" value="1"/>
</dbReference>
<accession>A0A3P5X263</accession>
<evidence type="ECO:0000256" key="2">
    <source>
        <dbReference type="ARBA" id="ARBA00022833"/>
    </source>
</evidence>
<keyword evidence="1" id="KW-0378">Hydrolase</keyword>
<evidence type="ECO:0000256" key="1">
    <source>
        <dbReference type="ARBA" id="ARBA00022801"/>
    </source>
</evidence>
<sequence length="561" mass="64208">MYQQIHSLKTEQQIEAIAKHLVGINSINGTNGEVLVAEELYSILKTFPYFQQNPDLLWMQSIKNDPIGRKNVFAFVKGELFTKKTIIYHSHIDTVGVEDFGQLKDKAFSPDALAEFFCSYDNDKEIQKEARSGDWMFGRGSVDMKSGAAVHMANILHFSEHREELQGNLLLMLNGDEESEHRGIIGALAELNRLQAEQGLEYVLAINTDFITPLYDGDPHRYIYTGAAGKILPCFHIYGREVHVGDTLSGIDPNFIAAKLTEHIHNRYELAEKIPGELVLPPTCLYQRDTKDIYTVQTASSSHLYFNYFVYEDTPEQILEKLLHETKKVCLEAETYLKEQFHQYIEFTGLPTRDLTWDIEVTTYEQYVNMLLAKGINVHSIIKKAIQEKTADDFREISFEIVSALQAADPAKKARVILFFAPPFLPHNYLKETDSRDKQIQDSITGILQKMEVETGEKFALKKFFPYLADGSFLSIHETEEELSPLLNNLPEWETFFPIPYKAIQKLNIPSINMGVYGKDGHKWTERIYKPYSFGVLPQLIQQTTVKLLVEATEEELMLPV</sequence>
<gene>
    <name evidence="3" type="ORF">FILTAD_01821</name>
</gene>
<dbReference type="OrthoDB" id="9815360at2"/>
<dbReference type="InterPro" id="IPR012166">
    <property type="entry name" value="Uncharacterised_RocB"/>
</dbReference>
<proteinExistence type="predicted"/>
<dbReference type="InterPro" id="IPR001261">
    <property type="entry name" value="ArgE/DapE_CS"/>
</dbReference>
<reference evidence="3 4" key="1">
    <citation type="submission" date="2018-11" db="EMBL/GenBank/DDBJ databases">
        <authorList>
            <person name="Criscuolo A."/>
        </authorList>
    </citation>
    <scope>NUCLEOTIDE SEQUENCE [LARGE SCALE GENOMIC DNA]</scope>
    <source>
        <strain evidence="3">ATB-66</strain>
    </source>
</reference>
<dbReference type="PANTHER" id="PTHR43808:SF27">
    <property type="entry name" value="PROTEIN ROCB"/>
    <property type="match status" value="1"/>
</dbReference>
<evidence type="ECO:0000313" key="4">
    <source>
        <dbReference type="Proteomes" id="UP000270468"/>
    </source>
</evidence>
<dbReference type="Pfam" id="PF01546">
    <property type="entry name" value="Peptidase_M20"/>
    <property type="match status" value="1"/>
</dbReference>
<protein>
    <submittedName>
        <fullName evidence="3">Succinyl-diaminopimelate desuccinylase</fullName>
    </submittedName>
</protein>
<dbReference type="RefSeq" id="WP_124070321.1">
    <property type="nucleotide sequence ID" value="NZ_CBCRXF010000005.1"/>
</dbReference>